<organism evidence="2 3">
    <name type="scientific">Amycolatopsis taiwanensis</name>
    <dbReference type="NCBI Taxonomy" id="342230"/>
    <lineage>
        <taxon>Bacteria</taxon>
        <taxon>Bacillati</taxon>
        <taxon>Actinomycetota</taxon>
        <taxon>Actinomycetes</taxon>
        <taxon>Pseudonocardiales</taxon>
        <taxon>Pseudonocardiaceae</taxon>
        <taxon>Amycolatopsis</taxon>
    </lineage>
</organism>
<dbReference type="SUPFAM" id="SSF54593">
    <property type="entry name" value="Glyoxalase/Bleomycin resistance protein/Dihydroxybiphenyl dioxygenase"/>
    <property type="match status" value="1"/>
</dbReference>
<dbReference type="EMBL" id="BSTI01000004">
    <property type="protein sequence ID" value="GLY65479.1"/>
    <property type="molecule type" value="Genomic_DNA"/>
</dbReference>
<dbReference type="Pfam" id="PF18029">
    <property type="entry name" value="Glyoxalase_6"/>
    <property type="match status" value="1"/>
</dbReference>
<dbReference type="RefSeq" id="WP_285486668.1">
    <property type="nucleotide sequence ID" value="NZ_BSTI01000004.1"/>
</dbReference>
<evidence type="ECO:0000259" key="1">
    <source>
        <dbReference type="Pfam" id="PF18029"/>
    </source>
</evidence>
<protein>
    <submittedName>
        <fullName evidence="2">Glyoxalase</fullName>
    </submittedName>
</protein>
<dbReference type="PANTHER" id="PTHR35908">
    <property type="entry name" value="HYPOTHETICAL FUSION PROTEIN"/>
    <property type="match status" value="1"/>
</dbReference>
<dbReference type="InterPro" id="IPR029068">
    <property type="entry name" value="Glyas_Bleomycin-R_OHBP_Dase"/>
</dbReference>
<dbReference type="CDD" id="cd06587">
    <property type="entry name" value="VOC"/>
    <property type="match status" value="1"/>
</dbReference>
<feature type="domain" description="Glyoxalase-like" evidence="1">
    <location>
        <begin position="11"/>
        <end position="133"/>
    </location>
</feature>
<dbReference type="PANTHER" id="PTHR35908:SF1">
    <property type="entry name" value="CONSERVED PROTEIN"/>
    <property type="match status" value="1"/>
</dbReference>
<sequence length="136" mass="14809">MVQPNFRVTSVSIAAPDPRALAAFYSRLLGWAVASTEPPRAGFPPEDGWAQIRPPAGSTGPTLNFEYEADYVPPVWPSVTGEQQLQTHLDIAVDDLGAAVAWAQQAGAMLAEFQPQDRVRVMFDPVGHPFCLFLTE</sequence>
<reference evidence="2" key="1">
    <citation type="submission" date="2023-03" db="EMBL/GenBank/DDBJ databases">
        <title>Amycolatopsis taiwanensis NBRC 103393.</title>
        <authorList>
            <person name="Ichikawa N."/>
            <person name="Sato H."/>
            <person name="Tonouchi N."/>
        </authorList>
    </citation>
    <scope>NUCLEOTIDE SEQUENCE</scope>
    <source>
        <strain evidence="2">NBRC 103393</strain>
    </source>
</reference>
<comment type="caution">
    <text evidence="2">The sequence shown here is derived from an EMBL/GenBank/DDBJ whole genome shotgun (WGS) entry which is preliminary data.</text>
</comment>
<gene>
    <name evidence="2" type="ORF">Atai01_20980</name>
</gene>
<dbReference type="AlphaFoldDB" id="A0A9W6QWS7"/>
<dbReference type="InterPro" id="IPR041581">
    <property type="entry name" value="Glyoxalase_6"/>
</dbReference>
<evidence type="ECO:0000313" key="2">
    <source>
        <dbReference type="EMBL" id="GLY65479.1"/>
    </source>
</evidence>
<dbReference type="Gene3D" id="3.10.180.10">
    <property type="entry name" value="2,3-Dihydroxybiphenyl 1,2-Dioxygenase, domain 1"/>
    <property type="match status" value="1"/>
</dbReference>
<name>A0A9W6QWS7_9PSEU</name>
<proteinExistence type="predicted"/>
<evidence type="ECO:0000313" key="3">
    <source>
        <dbReference type="Proteomes" id="UP001165136"/>
    </source>
</evidence>
<accession>A0A9W6QWS7</accession>
<keyword evidence="3" id="KW-1185">Reference proteome</keyword>
<dbReference type="Proteomes" id="UP001165136">
    <property type="component" value="Unassembled WGS sequence"/>
</dbReference>